<gene>
    <name evidence="1" type="ORF">FHX74_001655</name>
</gene>
<accession>A0A7W3IRX5</accession>
<evidence type="ECO:0000313" key="1">
    <source>
        <dbReference type="EMBL" id="MBA8794050.1"/>
    </source>
</evidence>
<organism evidence="1 2">
    <name type="scientific">Microlunatus kandeliicorticis</name>
    <dbReference type="NCBI Taxonomy" id="1759536"/>
    <lineage>
        <taxon>Bacteria</taxon>
        <taxon>Bacillati</taxon>
        <taxon>Actinomycetota</taxon>
        <taxon>Actinomycetes</taxon>
        <taxon>Propionibacteriales</taxon>
        <taxon>Propionibacteriaceae</taxon>
        <taxon>Microlunatus</taxon>
    </lineage>
</organism>
<reference evidence="1 2" key="1">
    <citation type="submission" date="2020-07" db="EMBL/GenBank/DDBJ databases">
        <title>Sequencing the genomes of 1000 actinobacteria strains.</title>
        <authorList>
            <person name="Klenk H.-P."/>
        </authorList>
    </citation>
    <scope>NUCLEOTIDE SEQUENCE [LARGE SCALE GENOMIC DNA]</scope>
    <source>
        <strain evidence="1 2">DSM 100723</strain>
    </source>
</reference>
<name>A0A7W3IRX5_9ACTN</name>
<proteinExistence type="predicted"/>
<sequence length="139" mass="15228">MFGFRRPRETWEDPAVPLVEALLTAAVQAEGGPERLPLGQVPAEMALWICSCITVDDSPTWLIYTTSDDKLVWRRVADGVNVFDEVVVPRREAGGHADPADVLDWLRGESLTPWGSLGSGWTDEGVVDVLGERIRSSAP</sequence>
<dbReference type="AlphaFoldDB" id="A0A7W3IRX5"/>
<protein>
    <submittedName>
        <fullName evidence="1">Uncharacterized protein</fullName>
    </submittedName>
</protein>
<comment type="caution">
    <text evidence="1">The sequence shown here is derived from an EMBL/GenBank/DDBJ whole genome shotgun (WGS) entry which is preliminary data.</text>
</comment>
<evidence type="ECO:0000313" key="2">
    <source>
        <dbReference type="Proteomes" id="UP000523079"/>
    </source>
</evidence>
<dbReference type="EMBL" id="JACGWT010000002">
    <property type="protein sequence ID" value="MBA8794050.1"/>
    <property type="molecule type" value="Genomic_DNA"/>
</dbReference>
<keyword evidence="2" id="KW-1185">Reference proteome</keyword>
<dbReference type="Proteomes" id="UP000523079">
    <property type="component" value="Unassembled WGS sequence"/>
</dbReference>
<dbReference type="RefSeq" id="WP_182559572.1">
    <property type="nucleotide sequence ID" value="NZ_JACGWT010000002.1"/>
</dbReference>